<feature type="non-terminal residue" evidence="1">
    <location>
        <position position="1"/>
    </location>
</feature>
<accession>A0A2T1GI34</accession>
<dbReference type="Proteomes" id="UP000238937">
    <property type="component" value="Unassembled WGS sequence"/>
</dbReference>
<keyword evidence="1" id="KW-0489">Methyltransferase</keyword>
<keyword evidence="2" id="KW-1185">Reference proteome</keyword>
<organism evidence="1 2">
    <name type="scientific">Chamaesiphon polymorphus CCALA 037</name>
    <dbReference type="NCBI Taxonomy" id="2107692"/>
    <lineage>
        <taxon>Bacteria</taxon>
        <taxon>Bacillati</taxon>
        <taxon>Cyanobacteriota</taxon>
        <taxon>Cyanophyceae</taxon>
        <taxon>Gomontiellales</taxon>
        <taxon>Chamaesiphonaceae</taxon>
        <taxon>Chamaesiphon</taxon>
    </lineage>
</organism>
<sequence>VEIINTNFEEWEPEDRSFDAILAATSWHWVAPEHKHAKAAYLLKDRGALMLFWNSAMQPPIDIFVSLAEVIERDLPTFATFKDRETELRETRVFATAAIESGLFSNLIEEYRLNEVDYSIDDYLQLLTTYSPWIALAPERRQELLERLRVLLAQNCGERIPLAYLSIFHIASKR</sequence>
<dbReference type="InterPro" id="IPR029063">
    <property type="entry name" value="SAM-dependent_MTases_sf"/>
</dbReference>
<proteinExistence type="predicted"/>
<gene>
    <name evidence="1" type="ORF">C7B77_08675</name>
</gene>
<name>A0A2T1GI34_9CYAN</name>
<evidence type="ECO:0000313" key="2">
    <source>
        <dbReference type="Proteomes" id="UP000238937"/>
    </source>
</evidence>
<protein>
    <submittedName>
        <fullName evidence="1">SAM-dependent methyltransferase</fullName>
    </submittedName>
</protein>
<comment type="caution">
    <text evidence="1">The sequence shown here is derived from an EMBL/GenBank/DDBJ whole genome shotgun (WGS) entry which is preliminary data.</text>
</comment>
<dbReference type="SUPFAM" id="SSF53335">
    <property type="entry name" value="S-adenosyl-L-methionine-dependent methyltransferases"/>
    <property type="match status" value="1"/>
</dbReference>
<reference evidence="1 2" key="1">
    <citation type="submission" date="2018-03" db="EMBL/GenBank/DDBJ databases">
        <title>The ancient ancestry and fast evolution of plastids.</title>
        <authorList>
            <person name="Moore K.R."/>
            <person name="Magnabosco C."/>
            <person name="Momper L."/>
            <person name="Gold D.A."/>
            <person name="Bosak T."/>
            <person name="Fournier G.P."/>
        </authorList>
    </citation>
    <scope>NUCLEOTIDE SEQUENCE [LARGE SCALE GENOMIC DNA]</scope>
    <source>
        <strain evidence="1 2">CCALA 037</strain>
    </source>
</reference>
<dbReference type="Gene3D" id="3.40.50.150">
    <property type="entry name" value="Vaccinia Virus protein VP39"/>
    <property type="match status" value="1"/>
</dbReference>
<keyword evidence="1" id="KW-0808">Transferase</keyword>
<dbReference type="AlphaFoldDB" id="A0A2T1GI34"/>
<dbReference type="EMBL" id="PVWO01000079">
    <property type="protein sequence ID" value="PSB57374.1"/>
    <property type="molecule type" value="Genomic_DNA"/>
</dbReference>
<dbReference type="GO" id="GO:0032259">
    <property type="term" value="P:methylation"/>
    <property type="evidence" value="ECO:0007669"/>
    <property type="project" value="UniProtKB-KW"/>
</dbReference>
<evidence type="ECO:0000313" key="1">
    <source>
        <dbReference type="EMBL" id="PSB57374.1"/>
    </source>
</evidence>
<dbReference type="RefSeq" id="WP_106302902.1">
    <property type="nucleotide sequence ID" value="NZ_PVWO01000079.1"/>
</dbReference>
<dbReference type="GO" id="GO:0008168">
    <property type="term" value="F:methyltransferase activity"/>
    <property type="evidence" value="ECO:0007669"/>
    <property type="project" value="UniProtKB-KW"/>
</dbReference>